<proteinExistence type="predicted"/>
<dbReference type="PANTHER" id="PTHR11895">
    <property type="entry name" value="TRANSAMIDASE"/>
    <property type="match status" value="1"/>
</dbReference>
<name>A0A0H1BAY6_9EURO</name>
<dbReference type="GO" id="GO:0016740">
    <property type="term" value="F:transferase activity"/>
    <property type="evidence" value="ECO:0007669"/>
    <property type="project" value="UniProtKB-KW"/>
</dbReference>
<dbReference type="EMBL" id="LDEV01002630">
    <property type="protein sequence ID" value="KLJ08273.1"/>
    <property type="molecule type" value="Genomic_DNA"/>
</dbReference>
<reference evidence="3" key="1">
    <citation type="journal article" date="2015" name="PLoS Genet.">
        <title>The dynamic genome and transcriptome of the human fungal pathogen Blastomyces and close relative Emmonsia.</title>
        <authorList>
            <person name="Munoz J.F."/>
            <person name="Gauthier G.M."/>
            <person name="Desjardins C.A."/>
            <person name="Gallo J.E."/>
            <person name="Holder J."/>
            <person name="Sullivan T.D."/>
            <person name="Marty A.J."/>
            <person name="Carmen J.C."/>
            <person name="Chen Z."/>
            <person name="Ding L."/>
            <person name="Gujja S."/>
            <person name="Magrini V."/>
            <person name="Misas E."/>
            <person name="Mitreva M."/>
            <person name="Priest M."/>
            <person name="Saif S."/>
            <person name="Whiston E.A."/>
            <person name="Young S."/>
            <person name="Zeng Q."/>
            <person name="Goldman W.E."/>
            <person name="Mardis E.R."/>
            <person name="Taylor J.W."/>
            <person name="McEwen J.G."/>
            <person name="Clay O.K."/>
            <person name="Klein B.S."/>
            <person name="Cuomo C.A."/>
        </authorList>
    </citation>
    <scope>NUCLEOTIDE SEQUENCE [LARGE SCALE GENOMIC DNA]</scope>
    <source>
        <strain evidence="3">UAMH 139</strain>
    </source>
</reference>
<dbReference type="GO" id="GO:0070681">
    <property type="term" value="P:glutaminyl-tRNAGln biosynthesis via transamidation"/>
    <property type="evidence" value="ECO:0007669"/>
    <property type="project" value="TreeGrafter"/>
</dbReference>
<evidence type="ECO:0000313" key="2">
    <source>
        <dbReference type="EMBL" id="KLJ08273.1"/>
    </source>
</evidence>
<dbReference type="AlphaFoldDB" id="A0A0H1BAY6"/>
<dbReference type="InterPro" id="IPR023631">
    <property type="entry name" value="Amidase_dom"/>
</dbReference>
<dbReference type="Proteomes" id="UP000053573">
    <property type="component" value="Unassembled WGS sequence"/>
</dbReference>
<protein>
    <submittedName>
        <fullName evidence="2">Aspartyl-tRNA(Asn)/glutamyl-tRNA (Gln) amidotransferase subunit A</fullName>
    </submittedName>
</protein>
<dbReference type="PANTHER" id="PTHR11895:SF7">
    <property type="entry name" value="GLUTAMYL-TRNA(GLN) AMIDOTRANSFERASE SUBUNIT A, MITOCHONDRIAL"/>
    <property type="match status" value="1"/>
</dbReference>
<accession>A0A0H1BAY6</accession>
<dbReference type="STRING" id="2060906.A0A0H1BAY6"/>
<dbReference type="OrthoDB" id="421993at2759"/>
<dbReference type="SUPFAM" id="SSF75304">
    <property type="entry name" value="Amidase signature (AS) enzymes"/>
    <property type="match status" value="1"/>
</dbReference>
<keyword evidence="2" id="KW-0808">Transferase</keyword>
<dbReference type="GO" id="GO:0030956">
    <property type="term" value="C:glutamyl-tRNA(Gln) amidotransferase complex"/>
    <property type="evidence" value="ECO:0007669"/>
    <property type="project" value="TreeGrafter"/>
</dbReference>
<organism evidence="2 3">
    <name type="scientific">Blastomyces silverae</name>
    <dbReference type="NCBI Taxonomy" id="2060906"/>
    <lineage>
        <taxon>Eukaryota</taxon>
        <taxon>Fungi</taxon>
        <taxon>Dikarya</taxon>
        <taxon>Ascomycota</taxon>
        <taxon>Pezizomycotina</taxon>
        <taxon>Eurotiomycetes</taxon>
        <taxon>Eurotiomycetidae</taxon>
        <taxon>Onygenales</taxon>
        <taxon>Ajellomycetaceae</taxon>
        <taxon>Blastomyces</taxon>
    </lineage>
</organism>
<comment type="caution">
    <text evidence="2">The sequence shown here is derived from an EMBL/GenBank/DDBJ whole genome shotgun (WGS) entry which is preliminary data.</text>
</comment>
<dbReference type="Gene3D" id="3.90.1300.10">
    <property type="entry name" value="Amidase signature (AS) domain"/>
    <property type="match status" value="1"/>
</dbReference>
<gene>
    <name evidence="2" type="ORF">EMPG_16292</name>
</gene>
<dbReference type="Pfam" id="PF01425">
    <property type="entry name" value="Amidase"/>
    <property type="match status" value="1"/>
</dbReference>
<dbReference type="GO" id="GO:0032543">
    <property type="term" value="P:mitochondrial translation"/>
    <property type="evidence" value="ECO:0007669"/>
    <property type="project" value="TreeGrafter"/>
</dbReference>
<evidence type="ECO:0000259" key="1">
    <source>
        <dbReference type="Pfam" id="PF01425"/>
    </source>
</evidence>
<feature type="domain" description="Amidase" evidence="1">
    <location>
        <begin position="12"/>
        <end position="100"/>
    </location>
</feature>
<dbReference type="GO" id="GO:0005739">
    <property type="term" value="C:mitochondrion"/>
    <property type="evidence" value="ECO:0007669"/>
    <property type="project" value="TreeGrafter"/>
</dbReference>
<evidence type="ECO:0000313" key="3">
    <source>
        <dbReference type="Proteomes" id="UP000053573"/>
    </source>
</evidence>
<dbReference type="GO" id="GO:0050567">
    <property type="term" value="F:glutaminyl-tRNA synthase (glutamine-hydrolyzing) activity"/>
    <property type="evidence" value="ECO:0007669"/>
    <property type="project" value="TreeGrafter"/>
</dbReference>
<dbReference type="InterPro" id="IPR000120">
    <property type="entry name" value="Amidase"/>
</dbReference>
<dbReference type="InterPro" id="IPR036928">
    <property type="entry name" value="AS_sf"/>
</dbReference>
<sequence>MDVRGKGGLKEDAGVDVLVVPTAPTLPPTVESLKRASSVETYMNDVFTVPASLAGLPALSVPVQARGLQRDSDGGGDGDGAFGSVGIQIIGQFGDDEMVLRVGEMLEGMGME</sequence>
<keyword evidence="3" id="KW-1185">Reference proteome</keyword>